<evidence type="ECO:0000256" key="1">
    <source>
        <dbReference type="SAM" id="Coils"/>
    </source>
</evidence>
<dbReference type="PANTHER" id="PTHR22744">
    <property type="entry name" value="HELIX LOOP HELIX PROTEIN 21-RELATED"/>
    <property type="match status" value="1"/>
</dbReference>
<keyword evidence="4" id="KW-1185">Reference proteome</keyword>
<dbReference type="EMBL" id="CATQJL010000112">
    <property type="protein sequence ID" value="CAJ0593221.1"/>
    <property type="molecule type" value="Genomic_DNA"/>
</dbReference>
<dbReference type="SUPFAM" id="SSF54695">
    <property type="entry name" value="POZ domain"/>
    <property type="match status" value="1"/>
</dbReference>
<proteinExistence type="predicted"/>
<name>A0AA36DUV0_CYLNA</name>
<feature type="coiled-coil region" evidence="1">
    <location>
        <begin position="681"/>
        <end position="708"/>
    </location>
</feature>
<dbReference type="Pfam" id="PF24611">
    <property type="entry name" value="Spectrin_Anc-1"/>
    <property type="match status" value="2"/>
</dbReference>
<dbReference type="Gene3D" id="3.30.710.10">
    <property type="entry name" value="Potassium Channel Kv1.1, Chain A"/>
    <property type="match status" value="1"/>
</dbReference>
<dbReference type="Proteomes" id="UP001176961">
    <property type="component" value="Unassembled WGS sequence"/>
</dbReference>
<evidence type="ECO:0000313" key="3">
    <source>
        <dbReference type="EMBL" id="CAJ0593221.1"/>
    </source>
</evidence>
<protein>
    <recommendedName>
        <fullName evidence="2">BTB domain-containing protein</fullName>
    </recommendedName>
</protein>
<dbReference type="InterPro" id="IPR000210">
    <property type="entry name" value="BTB/POZ_dom"/>
</dbReference>
<dbReference type="InterPro" id="IPR057134">
    <property type="entry name" value="Spectrin_Anc-1_3"/>
</dbReference>
<gene>
    <name evidence="3" type="ORF">CYNAS_LOCUS5204</name>
</gene>
<evidence type="ECO:0000259" key="2">
    <source>
        <dbReference type="SMART" id="SM00225"/>
    </source>
</evidence>
<reference evidence="3" key="1">
    <citation type="submission" date="2023-07" db="EMBL/GenBank/DDBJ databases">
        <authorList>
            <consortium name="CYATHOMIX"/>
        </authorList>
    </citation>
    <scope>NUCLEOTIDE SEQUENCE</scope>
    <source>
        <strain evidence="3">N/A</strain>
    </source>
</reference>
<dbReference type="AlphaFoldDB" id="A0AA36DUV0"/>
<accession>A0AA36DUV0</accession>
<organism evidence="3 4">
    <name type="scientific">Cylicocyclus nassatus</name>
    <name type="common">Nematode worm</name>
    <dbReference type="NCBI Taxonomy" id="53992"/>
    <lineage>
        <taxon>Eukaryota</taxon>
        <taxon>Metazoa</taxon>
        <taxon>Ecdysozoa</taxon>
        <taxon>Nematoda</taxon>
        <taxon>Chromadorea</taxon>
        <taxon>Rhabditida</taxon>
        <taxon>Rhabditina</taxon>
        <taxon>Rhabditomorpha</taxon>
        <taxon>Strongyloidea</taxon>
        <taxon>Strongylidae</taxon>
        <taxon>Cylicocyclus</taxon>
    </lineage>
</organism>
<dbReference type="PANTHER" id="PTHR22744:SF14">
    <property type="entry name" value="BTB DOMAIN-CONTAINING PROTEIN-RELATED"/>
    <property type="match status" value="1"/>
</dbReference>
<dbReference type="SMART" id="SM00225">
    <property type="entry name" value="BTB"/>
    <property type="match status" value="1"/>
</dbReference>
<keyword evidence="1" id="KW-0175">Coiled coil</keyword>
<dbReference type="Pfam" id="PF00651">
    <property type="entry name" value="BTB"/>
    <property type="match status" value="1"/>
</dbReference>
<comment type="caution">
    <text evidence="3">The sequence shown here is derived from an EMBL/GenBank/DDBJ whole genome shotgun (WGS) entry which is preliminary data.</text>
</comment>
<dbReference type="InterPro" id="IPR011333">
    <property type="entry name" value="SKP1/BTB/POZ_sf"/>
</dbReference>
<evidence type="ECO:0000313" key="4">
    <source>
        <dbReference type="Proteomes" id="UP001176961"/>
    </source>
</evidence>
<feature type="domain" description="BTB" evidence="2">
    <location>
        <begin position="958"/>
        <end position="1108"/>
    </location>
</feature>
<sequence length="1191" mass="135843">MEDEVAGRTADQQLVIKTISARLVQLYLDADRLLRDAEGVAAQYRQVAEELADVCRKAVVLLQVAPKSQFSVTVLRTALSGANIMIPVLQQRVKNWDAFVRIREGAKIELNNLRKLLDEVLTKPRRSINDVKRDFDVVSEKRRKTSNVNNKVRQSQQIPGLFHPLDSAYADVGFFDVGAQQMEKYDEALNEMSAEIEDENLFCDAVDHFNAELKPICDLLSREPNQDNIRHVEKFQLPTLRTELAMLKKKYDEAYHVRRYVNPDSSRIAAIEDRMKILGSMLEDVKKAEQKRIMVMVTERLSQLKTIPVLEVTQDSLDEMENQLQILPKEQADELQRQIENLRNAKKRHLNFIHGTVLTHVEDATTSFPTQDTPQQNYSRVKVCWRIHLKRALCLRVAQRGLLNVPNHNVCKKVKQRLIKMEDEVAGRTADRHLTDAIEFISKRLAQLYVDCDRLLNDAGGEPIRSRPTAEELLDECKKAVALLQDAPKSLPSVQALEAVLFPAQMMFAELQREVNFWDAFVQIKQITKSNFDKWRMLLDKVLAKPRRSIKDERGFDVISEERKRTDVCDVYYYMSELRQLNELLHPLKSAHAEFQFIDEALHEMSAEIADENLLCDTIEHFHTEMISIYHLLSKEDNQEIIKDVEKFQLPALREQLAMLKGKFEEANHARKHVDPDSSRFAALEDRLKTLDLMLEDAKKAFEKDEQKRIFVGITERLSQLKTIPILELTEDSLNEMENQIQTLPKDQADKLQKEIEDLRNAKKRHFDFIHGTVLTYAEDATAAFSTARDIPQENSFRVKNSSKLTMDVTCHSASNCVRSLKVEIQVRNGPLGEALLTYSDAGYCVAKQKFCGFEWEFKPTVNEDHVSITLWCNPEVESDSWRCATLITVYGCAGVDGESTLLYRSSHIFHNEFRSTSIIIPRVELDNDGTLGILNTSGCSREAAMPDSKFTKPSEFSNACIAFKNSDMRVFVNKEYLLINSRKFATLFTPERPGSAASNLDKSETGDDFDVLSSRASVPGQSLEDDSGPNTLLSSRGGDVPTVVCHEEGVFLLEDINIKDFITFLGTIYPPFNDITGENVESVLPTAFRFDVEHIVKKCEIYLGSEDARKLFDLFQRLVFATTYNMSSLQKDSLALLQNARDVLSLLDDPRLQNVSSDLRSILLETLLERFRSEARTTSEADEASTASDF</sequence>